<feature type="domain" description="Myb-like" evidence="10">
    <location>
        <begin position="918"/>
        <end position="969"/>
    </location>
</feature>
<feature type="domain" description="HTH myb-type" evidence="12">
    <location>
        <begin position="910"/>
        <end position="973"/>
    </location>
</feature>
<dbReference type="SMART" id="SM00573">
    <property type="entry name" value="HSA"/>
    <property type="match status" value="1"/>
</dbReference>
<evidence type="ECO:0000256" key="5">
    <source>
        <dbReference type="ARBA" id="ARBA00023204"/>
    </source>
</evidence>
<dbReference type="PROSITE" id="PS51204">
    <property type="entry name" value="HSA"/>
    <property type="match status" value="1"/>
</dbReference>
<feature type="compositionally biased region" description="Polar residues" evidence="9">
    <location>
        <begin position="974"/>
        <end position="986"/>
    </location>
</feature>
<feature type="compositionally biased region" description="Polar residues" evidence="9">
    <location>
        <begin position="589"/>
        <end position="601"/>
    </location>
</feature>
<organism evidence="13 14">
    <name type="scientific">Gymnopus androsaceus JB14</name>
    <dbReference type="NCBI Taxonomy" id="1447944"/>
    <lineage>
        <taxon>Eukaryota</taxon>
        <taxon>Fungi</taxon>
        <taxon>Dikarya</taxon>
        <taxon>Basidiomycota</taxon>
        <taxon>Agaricomycotina</taxon>
        <taxon>Agaricomycetes</taxon>
        <taxon>Agaricomycetidae</taxon>
        <taxon>Agaricales</taxon>
        <taxon>Marasmiineae</taxon>
        <taxon>Omphalotaceae</taxon>
        <taxon>Gymnopus</taxon>
    </lineage>
</organism>
<proteinExistence type="inferred from homology"/>
<dbReference type="InterPro" id="IPR017930">
    <property type="entry name" value="Myb_dom"/>
</dbReference>
<dbReference type="InterPro" id="IPR009057">
    <property type="entry name" value="Homeodomain-like_sf"/>
</dbReference>
<dbReference type="PANTHER" id="PTHR46459">
    <property type="entry name" value="E1A-BINDING PROTEIN P400-RELATED"/>
    <property type="match status" value="1"/>
</dbReference>
<feature type="compositionally biased region" description="Basic and acidic residues" evidence="9">
    <location>
        <begin position="119"/>
        <end position="136"/>
    </location>
</feature>
<dbReference type="CDD" id="cd00167">
    <property type="entry name" value="SANT"/>
    <property type="match status" value="1"/>
</dbReference>
<protein>
    <recommendedName>
        <fullName evidence="8">Vacuolar import and degradation protein 21</fullName>
    </recommendedName>
</protein>
<name>A0A6A4I7Y7_9AGAR</name>
<feature type="compositionally biased region" description="Polar residues" evidence="9">
    <location>
        <begin position="689"/>
        <end position="698"/>
    </location>
</feature>
<dbReference type="EMBL" id="ML769400">
    <property type="protein sequence ID" value="KAE9406716.1"/>
    <property type="molecule type" value="Genomic_DNA"/>
</dbReference>
<dbReference type="OrthoDB" id="5364245at2759"/>
<feature type="region of interest" description="Disordered" evidence="9">
    <location>
        <begin position="582"/>
        <end position="626"/>
    </location>
</feature>
<dbReference type="InterPro" id="IPR014012">
    <property type="entry name" value="HSA_dom"/>
</dbReference>
<dbReference type="PANTHER" id="PTHR46459:SF1">
    <property type="entry name" value="E1A-BINDING PROTEIN P400"/>
    <property type="match status" value="1"/>
</dbReference>
<feature type="compositionally biased region" description="Acidic residues" evidence="9">
    <location>
        <begin position="607"/>
        <end position="624"/>
    </location>
</feature>
<dbReference type="PROSITE" id="PS50090">
    <property type="entry name" value="MYB_LIKE"/>
    <property type="match status" value="1"/>
</dbReference>
<keyword evidence="3" id="KW-0227">DNA damage</keyword>
<feature type="region of interest" description="Disordered" evidence="9">
    <location>
        <begin position="1243"/>
        <end position="1311"/>
    </location>
</feature>
<dbReference type="GO" id="GO:0005634">
    <property type="term" value="C:nucleus"/>
    <property type="evidence" value="ECO:0007669"/>
    <property type="project" value="UniProtKB-SubCell"/>
</dbReference>
<evidence type="ECO:0000256" key="3">
    <source>
        <dbReference type="ARBA" id="ARBA00022763"/>
    </source>
</evidence>
<evidence type="ECO:0000259" key="10">
    <source>
        <dbReference type="PROSITE" id="PS50090"/>
    </source>
</evidence>
<feature type="compositionally biased region" description="Basic and acidic residues" evidence="9">
    <location>
        <begin position="1084"/>
        <end position="1095"/>
    </location>
</feature>
<evidence type="ECO:0000256" key="4">
    <source>
        <dbReference type="ARBA" id="ARBA00022853"/>
    </source>
</evidence>
<feature type="compositionally biased region" description="Low complexity" evidence="9">
    <location>
        <begin position="146"/>
        <end position="167"/>
    </location>
</feature>
<feature type="compositionally biased region" description="Polar residues" evidence="9">
    <location>
        <begin position="1014"/>
        <end position="1028"/>
    </location>
</feature>
<evidence type="ECO:0000256" key="6">
    <source>
        <dbReference type="ARBA" id="ARBA00023242"/>
    </source>
</evidence>
<comment type="similarity">
    <text evidence="2">Belongs to the EAF1 family.</text>
</comment>
<evidence type="ECO:0000313" key="13">
    <source>
        <dbReference type="EMBL" id="KAE9406716.1"/>
    </source>
</evidence>
<evidence type="ECO:0000256" key="1">
    <source>
        <dbReference type="ARBA" id="ARBA00004123"/>
    </source>
</evidence>
<keyword evidence="6" id="KW-0539">Nucleus</keyword>
<keyword evidence="4" id="KW-0156">Chromatin regulator</keyword>
<sequence length="1382" mass="151200">MSDDGVESIVEQRIAQLAEISEKRNALLRQMYHLMRKRTNVGATLAIDDQDEDDLHVFLSKYDLQNNPETGYIGHLTENELFSLVSPEEPLSSPPAPRSSRAPSSESRDIVRRSFSRPAETDITKSVRTTPDGHSDSEDELDIIRKSSPTPAQSPSKPKSKTTTPAPEIEVVDGPSHEPIGETPDEVEELSTHSEDAPIVEASAALDLLPTKEVDDETADIMDVDKPVVAPPSPSCSPPLVSEIAEPSNTTSPAFIERPPIAQTHDIPGVSMDIDVEAPLKLEPDTMQAATLSSPENAAPMDISLPASSWTRSFTPPKATTYSTPELFMSGLASSSSPVFIPLPSSSHRITSNFNFSAVSFEPPPAPPVSPAQPRHQLDLRYTLPPLDTLPADFKPKPKKAKLKKKEREREKAEGKKDKDGKDGKDDWVPWGLNRWNATIRTNPVYKKVAKATKCLSTRDWAVAMTELKLIRAVDRIELLKSNGRWSFRQPKKQRASGGVTKTHWDYLMDEMKWMRTDFREERKWKMALAYNLSTSVLEWHAAGTPEKRLKRGICVHWKPPRQAEPKDQIMPDAVDVADDPMELEKTPPTETGSTRPSSALLNLDYGSDDEDDEDQEKEVDDGLDTSNMVEESLASLDQNGEGVGFKDLQPKTEEIDDASALQTDTMDVDRPAPADGETAAQLKDGASPEQTLSGLKSTSEDPMLVGTSTATSVSSGSSKKGTKTSLYAPLRENIAHSEVEKLFLDLDDFRITNVDPSNDTVTESLLPPSDLSEIFPDIQAYGMLDVAPPTLSIDGKKKSEKKSGDDMNKRIDEVAHSKLFPSNMFMLSKPTLVGALQPSKHMRNGKWVDLDATPISVEHEAPQPIRLQDEFNHGIFEHKIAPILIQTPALIPTQPPPQTSPVAKFREPSKRVVDHLWSASDDLLLKSLAEKYPNNWTLVAECYNASRVTIKSDWRTSKDCQERWKELWSPAATQRLQEAESTTEGTPPPAQPSTTVTTTSAVGTRGVKRLASASVSMSSTPTISGSGSEPKKRRRHAMVQDAVRKSIKRRNEATQKNSVRKSAGMHESHNDFNNLAKMSPAEVSRRKAERDLQQNHDLQVARARALAGPNGARTPQPVPVATPPTNGVQRASVSGVPAQPVPQIRSQQVPISQQQRAATPLVSGTSRMSPQQQQQQQMLAQQVRAHQQQQPQNGSQVQSQAQAQAIALSHALAQAQAAQAHSHSSIEAQAAAALRGNLQQALSQNGANGSAQLSPPYTSRDATSSPAHASPPRSVATPANGAAHSPRPASAQAQTHPQGQAQSQGATQHVQAQPVGMLQNGQIAAMNIPQARNVQGHYYLPNVPGNYTSEQLQNVLRIQSMVQAHQHQAQQQAQQQQQQQQ</sequence>
<comment type="subcellular location">
    <subcellularLocation>
        <location evidence="1">Nucleus</location>
    </subcellularLocation>
</comment>
<keyword evidence="14" id="KW-1185">Reference proteome</keyword>
<feature type="domain" description="HSA" evidence="11">
    <location>
        <begin position="492"/>
        <end position="573"/>
    </location>
</feature>
<evidence type="ECO:0000259" key="12">
    <source>
        <dbReference type="PROSITE" id="PS51294"/>
    </source>
</evidence>
<dbReference type="GO" id="GO:0035267">
    <property type="term" value="C:NuA4 histone acetyltransferase complex"/>
    <property type="evidence" value="ECO:0007669"/>
    <property type="project" value="TreeGrafter"/>
</dbReference>
<dbReference type="GO" id="GO:0006281">
    <property type="term" value="P:DNA repair"/>
    <property type="evidence" value="ECO:0007669"/>
    <property type="project" value="UniProtKB-KW"/>
</dbReference>
<dbReference type="SUPFAM" id="SSF46689">
    <property type="entry name" value="Homeodomain-like"/>
    <property type="match status" value="1"/>
</dbReference>
<dbReference type="Pfam" id="PF07529">
    <property type="entry name" value="HSA"/>
    <property type="match status" value="1"/>
</dbReference>
<feature type="region of interest" description="Disordered" evidence="9">
    <location>
        <begin position="974"/>
        <end position="1096"/>
    </location>
</feature>
<accession>A0A6A4I7Y7</accession>
<feature type="compositionally biased region" description="Low complexity" evidence="9">
    <location>
        <begin position="1172"/>
        <end position="1199"/>
    </location>
</feature>
<evidence type="ECO:0000256" key="8">
    <source>
        <dbReference type="ARBA" id="ARBA00029670"/>
    </source>
</evidence>
<evidence type="ECO:0000259" key="11">
    <source>
        <dbReference type="PROSITE" id="PS51204"/>
    </source>
</evidence>
<dbReference type="GO" id="GO:0006325">
    <property type="term" value="P:chromatin organization"/>
    <property type="evidence" value="ECO:0007669"/>
    <property type="project" value="UniProtKB-KW"/>
</dbReference>
<dbReference type="SMART" id="SM00717">
    <property type="entry name" value="SANT"/>
    <property type="match status" value="1"/>
</dbReference>
<evidence type="ECO:0000256" key="9">
    <source>
        <dbReference type="SAM" id="MobiDB-lite"/>
    </source>
</evidence>
<dbReference type="GO" id="GO:0003682">
    <property type="term" value="F:chromatin binding"/>
    <property type="evidence" value="ECO:0007669"/>
    <property type="project" value="TreeGrafter"/>
</dbReference>
<gene>
    <name evidence="13" type="ORF">BT96DRAFT_971725</name>
</gene>
<dbReference type="PROSITE" id="PS51294">
    <property type="entry name" value="HTH_MYB"/>
    <property type="match status" value="1"/>
</dbReference>
<evidence type="ECO:0000256" key="2">
    <source>
        <dbReference type="ARBA" id="ARBA00008913"/>
    </source>
</evidence>
<keyword evidence="5" id="KW-0234">DNA repair</keyword>
<dbReference type="InterPro" id="IPR001005">
    <property type="entry name" value="SANT/Myb"/>
</dbReference>
<feature type="compositionally biased region" description="Low complexity" evidence="9">
    <location>
        <begin position="707"/>
        <end position="724"/>
    </location>
</feature>
<feature type="region of interest" description="Disordered" evidence="9">
    <location>
        <begin position="386"/>
        <end position="426"/>
    </location>
</feature>
<feature type="compositionally biased region" description="Basic and acidic residues" evidence="9">
    <location>
        <begin position="406"/>
        <end position="426"/>
    </location>
</feature>
<feature type="compositionally biased region" description="Low complexity" evidence="9">
    <location>
        <begin position="993"/>
        <end position="1005"/>
    </location>
</feature>
<feature type="compositionally biased region" description="Polar residues" evidence="9">
    <location>
        <begin position="1243"/>
        <end position="1268"/>
    </location>
</feature>
<dbReference type="Pfam" id="PF00249">
    <property type="entry name" value="Myb_DNA-binding"/>
    <property type="match status" value="1"/>
</dbReference>
<feature type="compositionally biased region" description="Polar residues" evidence="9">
    <location>
        <begin position="1145"/>
        <end position="1171"/>
    </location>
</feature>
<dbReference type="Proteomes" id="UP000799118">
    <property type="component" value="Unassembled WGS sequence"/>
</dbReference>
<feature type="region of interest" description="Disordered" evidence="9">
    <location>
        <begin position="663"/>
        <end position="724"/>
    </location>
</feature>
<feature type="region of interest" description="Disordered" evidence="9">
    <location>
        <begin position="86"/>
        <end position="194"/>
    </location>
</feature>
<feature type="region of interest" description="Disordered" evidence="9">
    <location>
        <begin position="225"/>
        <end position="257"/>
    </location>
</feature>
<feature type="region of interest" description="Disordered" evidence="9">
    <location>
        <begin position="1109"/>
        <end position="1199"/>
    </location>
</feature>
<reference evidence="13" key="1">
    <citation type="journal article" date="2019" name="Environ. Microbiol.">
        <title>Fungal ecological strategies reflected in gene transcription - a case study of two litter decomposers.</title>
        <authorList>
            <person name="Barbi F."/>
            <person name="Kohler A."/>
            <person name="Barry K."/>
            <person name="Baskaran P."/>
            <person name="Daum C."/>
            <person name="Fauchery L."/>
            <person name="Ihrmark K."/>
            <person name="Kuo A."/>
            <person name="LaButti K."/>
            <person name="Lipzen A."/>
            <person name="Morin E."/>
            <person name="Grigoriev I.V."/>
            <person name="Henrissat B."/>
            <person name="Lindahl B."/>
            <person name="Martin F."/>
        </authorList>
    </citation>
    <scope>NUCLEOTIDE SEQUENCE</scope>
    <source>
        <strain evidence="13">JB14</strain>
    </source>
</reference>
<feature type="compositionally biased region" description="Polar residues" evidence="9">
    <location>
        <begin position="1292"/>
        <end position="1311"/>
    </location>
</feature>
<evidence type="ECO:0000256" key="7">
    <source>
        <dbReference type="ARBA" id="ARBA00025178"/>
    </source>
</evidence>
<comment type="function">
    <text evidence="7">Component of the NuA4 histone acetyltransferase complex which is involved in transcriptional activation of selected genes principally by acetylation of nucleosomal histone H4 and H2A. The NuA4 complex is also involved in DNA repair.</text>
</comment>
<evidence type="ECO:0000313" key="14">
    <source>
        <dbReference type="Proteomes" id="UP000799118"/>
    </source>
</evidence>
<dbReference type="Gene3D" id="1.10.10.60">
    <property type="entry name" value="Homeodomain-like"/>
    <property type="match status" value="1"/>
</dbReference>